<dbReference type="InterPro" id="IPR007922">
    <property type="entry name" value="DciA-like"/>
</dbReference>
<sequence length="152" mass="17131">MSIKVKRSRAQPIGKLLEQRSGASLLIRQSRLIDQAQRHLRAHLPEEMRAHVFVGGFRQGKLTIISSQASWVTWLRFEQQRLLTLLHQLPGFEGVTALTFKVRPVHPVKVPERNTRELSINAAETLTACAEETSDPALKGALSRLASHARKR</sequence>
<dbReference type="Pfam" id="PF05258">
    <property type="entry name" value="DciA"/>
    <property type="match status" value="1"/>
</dbReference>
<gene>
    <name evidence="1" type="ORF">HLB35_02680</name>
</gene>
<organism evidence="1 2">
    <name type="scientific">Vreelandella azerica</name>
    <dbReference type="NCBI Taxonomy" id="2732867"/>
    <lineage>
        <taxon>Bacteria</taxon>
        <taxon>Pseudomonadati</taxon>
        <taxon>Pseudomonadota</taxon>
        <taxon>Gammaproteobacteria</taxon>
        <taxon>Oceanospirillales</taxon>
        <taxon>Halomonadaceae</taxon>
        <taxon>Vreelandella</taxon>
    </lineage>
</organism>
<dbReference type="AlphaFoldDB" id="A0A7Y3TVS5"/>
<reference evidence="1 2" key="2">
    <citation type="submission" date="2020-06" db="EMBL/GenBank/DDBJ databases">
        <title>Halomonas songnenensis sp. nov., a moderately halophilic bacterium isolated from saline and alkaline soils.</title>
        <authorList>
            <person name="Jiang J."/>
            <person name="Pan Y."/>
        </authorList>
    </citation>
    <scope>NUCLEOTIDE SEQUENCE [LARGE SCALE GENOMIC DNA]</scope>
    <source>
        <strain evidence="1 2">TBZ9</strain>
    </source>
</reference>
<proteinExistence type="predicted"/>
<reference evidence="1 2" key="1">
    <citation type="submission" date="2020-05" db="EMBL/GenBank/DDBJ databases">
        <authorList>
            <person name="Ruan W."/>
            <person name="Jeon C.O."/>
            <person name="Chun B.H."/>
        </authorList>
    </citation>
    <scope>NUCLEOTIDE SEQUENCE [LARGE SCALE GENOMIC DNA]</scope>
    <source>
        <strain evidence="1 2">TBZ9</strain>
    </source>
</reference>
<dbReference type="RefSeq" id="WP_171701387.1">
    <property type="nucleotide sequence ID" value="NZ_JABFHI010000001.1"/>
</dbReference>
<evidence type="ECO:0000313" key="1">
    <source>
        <dbReference type="EMBL" id="NOG30939.1"/>
    </source>
</evidence>
<evidence type="ECO:0000313" key="2">
    <source>
        <dbReference type="Proteomes" id="UP000588806"/>
    </source>
</evidence>
<dbReference type="Proteomes" id="UP000588806">
    <property type="component" value="Unassembled WGS sequence"/>
</dbReference>
<keyword evidence="2" id="KW-1185">Reference proteome</keyword>
<accession>A0A7Y3TVS5</accession>
<name>A0A7Y3TVS5_9GAMM</name>
<dbReference type="EMBL" id="JABFHI010000001">
    <property type="protein sequence ID" value="NOG30939.1"/>
    <property type="molecule type" value="Genomic_DNA"/>
</dbReference>
<protein>
    <submittedName>
        <fullName evidence="1">DUF721 domain-containing protein</fullName>
    </submittedName>
</protein>
<comment type="caution">
    <text evidence="1">The sequence shown here is derived from an EMBL/GenBank/DDBJ whole genome shotgun (WGS) entry which is preliminary data.</text>
</comment>